<evidence type="ECO:0000259" key="3">
    <source>
        <dbReference type="PROSITE" id="PS50222"/>
    </source>
</evidence>
<feature type="domain" description="EF-hand" evidence="3">
    <location>
        <begin position="42"/>
        <end position="77"/>
    </location>
</feature>
<keyword evidence="2" id="KW-0732">Signal</keyword>
<sequence>MRSLLIFSAALTSIASPALAQRGGDWFAAADTNGDGVVTRAEFMAYRDARFTKFDRNKDGVISPADFPRLAKRKPEALDRLMEAMGGADGNGDGAISRSELAQSPPMMFDRADADRDGRVTKAEYNAARAKIQAAVQQTRN</sequence>
<dbReference type="Pfam" id="PF13202">
    <property type="entry name" value="EF-hand_5"/>
    <property type="match status" value="4"/>
</dbReference>
<accession>A0A4Q6XU01</accession>
<dbReference type="RefSeq" id="WP_130159765.1">
    <property type="nucleotide sequence ID" value="NZ_SGIS01000038.1"/>
</dbReference>
<keyword evidence="5" id="KW-1185">Reference proteome</keyword>
<dbReference type="OrthoDB" id="6706523at2"/>
<proteinExistence type="predicted"/>
<dbReference type="AlphaFoldDB" id="A0A4Q6XU01"/>
<feature type="chain" id="PRO_5020551610" description="EF-hand domain-containing protein" evidence="2">
    <location>
        <begin position="21"/>
        <end position="141"/>
    </location>
</feature>
<comment type="caution">
    <text evidence="4">The sequence shown here is derived from an EMBL/GenBank/DDBJ whole genome shotgun (WGS) entry which is preliminary data.</text>
</comment>
<dbReference type="PROSITE" id="PS50222">
    <property type="entry name" value="EF_HAND_2"/>
    <property type="match status" value="2"/>
</dbReference>
<dbReference type="InterPro" id="IPR002048">
    <property type="entry name" value="EF_hand_dom"/>
</dbReference>
<protein>
    <recommendedName>
        <fullName evidence="3">EF-hand domain-containing protein</fullName>
    </recommendedName>
</protein>
<dbReference type="Gene3D" id="1.10.238.10">
    <property type="entry name" value="EF-hand"/>
    <property type="match status" value="2"/>
</dbReference>
<dbReference type="EMBL" id="SGIS01000038">
    <property type="protein sequence ID" value="RZF61092.1"/>
    <property type="molecule type" value="Genomic_DNA"/>
</dbReference>
<organism evidence="4 5">
    <name type="scientific">Sphingomonas populi</name>
    <dbReference type="NCBI Taxonomy" id="2484750"/>
    <lineage>
        <taxon>Bacteria</taxon>
        <taxon>Pseudomonadati</taxon>
        <taxon>Pseudomonadota</taxon>
        <taxon>Alphaproteobacteria</taxon>
        <taxon>Sphingomonadales</taxon>
        <taxon>Sphingomonadaceae</taxon>
        <taxon>Sphingomonas</taxon>
    </lineage>
</organism>
<evidence type="ECO:0000256" key="1">
    <source>
        <dbReference type="SAM" id="MobiDB-lite"/>
    </source>
</evidence>
<reference evidence="4 5" key="1">
    <citation type="submission" date="2019-02" db="EMBL/GenBank/DDBJ databases">
        <authorList>
            <person name="Li Y."/>
        </authorList>
    </citation>
    <scope>NUCLEOTIDE SEQUENCE [LARGE SCALE GENOMIC DNA]</scope>
    <source>
        <strain evidence="4 5">3-7</strain>
    </source>
</reference>
<feature type="region of interest" description="Disordered" evidence="1">
    <location>
        <begin position="84"/>
        <end position="116"/>
    </location>
</feature>
<evidence type="ECO:0000313" key="4">
    <source>
        <dbReference type="EMBL" id="RZF61092.1"/>
    </source>
</evidence>
<feature type="signal peptide" evidence="2">
    <location>
        <begin position="1"/>
        <end position="20"/>
    </location>
</feature>
<dbReference type="GO" id="GO:0005509">
    <property type="term" value="F:calcium ion binding"/>
    <property type="evidence" value="ECO:0007669"/>
    <property type="project" value="InterPro"/>
</dbReference>
<dbReference type="SUPFAM" id="SSF47473">
    <property type="entry name" value="EF-hand"/>
    <property type="match status" value="1"/>
</dbReference>
<evidence type="ECO:0000313" key="5">
    <source>
        <dbReference type="Proteomes" id="UP000292085"/>
    </source>
</evidence>
<gene>
    <name evidence="4" type="ORF">EWE75_19410</name>
</gene>
<name>A0A4Q6XU01_9SPHN</name>
<dbReference type="Proteomes" id="UP000292085">
    <property type="component" value="Unassembled WGS sequence"/>
</dbReference>
<evidence type="ECO:0000256" key="2">
    <source>
        <dbReference type="SAM" id="SignalP"/>
    </source>
</evidence>
<dbReference type="InterPro" id="IPR018247">
    <property type="entry name" value="EF_Hand_1_Ca_BS"/>
</dbReference>
<feature type="domain" description="EF-hand" evidence="3">
    <location>
        <begin position="108"/>
        <end position="135"/>
    </location>
</feature>
<dbReference type="PROSITE" id="PS00018">
    <property type="entry name" value="EF_HAND_1"/>
    <property type="match status" value="2"/>
</dbReference>
<dbReference type="InterPro" id="IPR011992">
    <property type="entry name" value="EF-hand-dom_pair"/>
</dbReference>